<comment type="caution">
    <text evidence="2">The sequence shown here is derived from an EMBL/GenBank/DDBJ whole genome shotgun (WGS) entry which is preliminary data.</text>
</comment>
<name>A0A9D4D631_DREPO</name>
<dbReference type="AlphaFoldDB" id="A0A9D4D631"/>
<reference evidence="2" key="1">
    <citation type="journal article" date="2019" name="bioRxiv">
        <title>The Genome of the Zebra Mussel, Dreissena polymorpha: A Resource for Invasive Species Research.</title>
        <authorList>
            <person name="McCartney M.A."/>
            <person name="Auch B."/>
            <person name="Kono T."/>
            <person name="Mallez S."/>
            <person name="Zhang Y."/>
            <person name="Obille A."/>
            <person name="Becker A."/>
            <person name="Abrahante J.E."/>
            <person name="Garbe J."/>
            <person name="Badalamenti J.P."/>
            <person name="Herman A."/>
            <person name="Mangelson H."/>
            <person name="Liachko I."/>
            <person name="Sullivan S."/>
            <person name="Sone E.D."/>
            <person name="Koren S."/>
            <person name="Silverstein K.A.T."/>
            <person name="Beckman K.B."/>
            <person name="Gohl D.M."/>
        </authorList>
    </citation>
    <scope>NUCLEOTIDE SEQUENCE</scope>
    <source>
        <strain evidence="2">Duluth1</strain>
        <tissue evidence="2">Whole animal</tissue>
    </source>
</reference>
<evidence type="ECO:0000313" key="2">
    <source>
        <dbReference type="EMBL" id="KAH3738576.1"/>
    </source>
</evidence>
<dbReference type="Pfam" id="PF00856">
    <property type="entry name" value="SET"/>
    <property type="match status" value="1"/>
</dbReference>
<dbReference type="Gene3D" id="2.170.270.10">
    <property type="entry name" value="SET domain"/>
    <property type="match status" value="1"/>
</dbReference>
<accession>A0A9D4D631</accession>
<proteinExistence type="predicted"/>
<protein>
    <recommendedName>
        <fullName evidence="1">SET domain-containing protein</fullName>
    </recommendedName>
</protein>
<gene>
    <name evidence="2" type="ORF">DPMN_045214</name>
</gene>
<organism evidence="2 3">
    <name type="scientific">Dreissena polymorpha</name>
    <name type="common">Zebra mussel</name>
    <name type="synonym">Mytilus polymorpha</name>
    <dbReference type="NCBI Taxonomy" id="45954"/>
    <lineage>
        <taxon>Eukaryota</taxon>
        <taxon>Metazoa</taxon>
        <taxon>Spiralia</taxon>
        <taxon>Lophotrochozoa</taxon>
        <taxon>Mollusca</taxon>
        <taxon>Bivalvia</taxon>
        <taxon>Autobranchia</taxon>
        <taxon>Heteroconchia</taxon>
        <taxon>Euheterodonta</taxon>
        <taxon>Imparidentia</taxon>
        <taxon>Neoheterodontei</taxon>
        <taxon>Myida</taxon>
        <taxon>Dreissenoidea</taxon>
        <taxon>Dreissenidae</taxon>
        <taxon>Dreissena</taxon>
    </lineage>
</organism>
<evidence type="ECO:0000313" key="3">
    <source>
        <dbReference type="Proteomes" id="UP000828390"/>
    </source>
</evidence>
<reference evidence="2" key="2">
    <citation type="submission" date="2020-11" db="EMBL/GenBank/DDBJ databases">
        <authorList>
            <person name="McCartney M.A."/>
            <person name="Auch B."/>
            <person name="Kono T."/>
            <person name="Mallez S."/>
            <person name="Becker A."/>
            <person name="Gohl D.M."/>
            <person name="Silverstein K.A.T."/>
            <person name="Koren S."/>
            <person name="Bechman K.B."/>
            <person name="Herman A."/>
            <person name="Abrahante J.E."/>
            <person name="Garbe J."/>
        </authorList>
    </citation>
    <scope>NUCLEOTIDE SEQUENCE</scope>
    <source>
        <strain evidence="2">Duluth1</strain>
        <tissue evidence="2">Whole animal</tissue>
    </source>
</reference>
<dbReference type="Proteomes" id="UP000828390">
    <property type="component" value="Unassembled WGS sequence"/>
</dbReference>
<dbReference type="InterPro" id="IPR001214">
    <property type="entry name" value="SET_dom"/>
</dbReference>
<evidence type="ECO:0000259" key="1">
    <source>
        <dbReference type="Pfam" id="PF00856"/>
    </source>
</evidence>
<feature type="domain" description="SET" evidence="1">
    <location>
        <begin position="10"/>
        <end position="85"/>
    </location>
</feature>
<dbReference type="InterPro" id="IPR046341">
    <property type="entry name" value="SET_dom_sf"/>
</dbReference>
<keyword evidence="3" id="KW-1185">Reference proteome</keyword>
<dbReference type="EMBL" id="JAIWYP010000011">
    <property type="protein sequence ID" value="KAH3738576.1"/>
    <property type="molecule type" value="Genomic_DNA"/>
</dbReference>
<dbReference type="SUPFAM" id="SSF82199">
    <property type="entry name" value="SET domain"/>
    <property type="match status" value="1"/>
</dbReference>
<sequence length="94" mass="10620">MTSQDPRDTNYMFFMKEGKICIFASKQCCCHSRNKFIATPGRALNHSAKRFNLKAKAVELDGTTSILLQATRAIDKDDELLFDFGVRKGKDGEK</sequence>